<evidence type="ECO:0000313" key="4">
    <source>
        <dbReference type="Proteomes" id="UP000807306"/>
    </source>
</evidence>
<reference evidence="3" key="1">
    <citation type="submission" date="2020-11" db="EMBL/GenBank/DDBJ databases">
        <authorList>
            <consortium name="DOE Joint Genome Institute"/>
            <person name="Ahrendt S."/>
            <person name="Riley R."/>
            <person name="Andreopoulos W."/>
            <person name="Labutti K."/>
            <person name="Pangilinan J."/>
            <person name="Ruiz-Duenas F.J."/>
            <person name="Barrasa J.M."/>
            <person name="Sanchez-Garcia M."/>
            <person name="Camarero S."/>
            <person name="Miyauchi S."/>
            <person name="Serrano A."/>
            <person name="Linde D."/>
            <person name="Babiker R."/>
            <person name="Drula E."/>
            <person name="Ayuso-Fernandez I."/>
            <person name="Pacheco R."/>
            <person name="Padilla G."/>
            <person name="Ferreira P."/>
            <person name="Barriuso J."/>
            <person name="Kellner H."/>
            <person name="Castanera R."/>
            <person name="Alfaro M."/>
            <person name="Ramirez L."/>
            <person name="Pisabarro A.G."/>
            <person name="Kuo A."/>
            <person name="Tritt A."/>
            <person name="Lipzen A."/>
            <person name="He G."/>
            <person name="Yan M."/>
            <person name="Ng V."/>
            <person name="Cullen D."/>
            <person name="Martin F."/>
            <person name="Rosso M.-N."/>
            <person name="Henrissat B."/>
            <person name="Hibbett D."/>
            <person name="Martinez A.T."/>
            <person name="Grigoriev I.V."/>
        </authorList>
    </citation>
    <scope>NUCLEOTIDE SEQUENCE</scope>
    <source>
        <strain evidence="3">CBS 506.95</strain>
    </source>
</reference>
<dbReference type="InterPro" id="IPR036322">
    <property type="entry name" value="WD40_repeat_dom_sf"/>
</dbReference>
<dbReference type="InterPro" id="IPR015943">
    <property type="entry name" value="WD40/YVTN_repeat-like_dom_sf"/>
</dbReference>
<evidence type="ECO:0000256" key="1">
    <source>
        <dbReference type="ARBA" id="ARBA00022574"/>
    </source>
</evidence>
<dbReference type="InterPro" id="IPR052254">
    <property type="entry name" value="CUL4-DDB1_E3_ligase_receptor"/>
</dbReference>
<evidence type="ECO:0000256" key="2">
    <source>
        <dbReference type="ARBA" id="ARBA00022737"/>
    </source>
</evidence>
<name>A0A9P6JKI6_9AGAR</name>
<sequence>MPATLPGLYWDETRNRYFPLSSKPKVKEEISNQKTQLAEPRNIVTPGYHYVPLHSSSLRLRQPEYTRALRDSHQNICYHFAQTSKKEDFHLPAFGNVTALNIHSVHEQLLHLVGDDQGWVYTGRESPQSTERFAWSSDFNMSPSSPVSYLPICLTLNLRSATCLGQGKIYYRDIGFPERTITINLSNGVNDIRAADLHGDEVVLGCKTKLVYLPDINATRSPRHLKMKSDVFSISRRHYSIYAGCRNGSIERFDLRESSHSQILFDSRFDQQPRSSVLHLKCLRDNELLVCHQNGELVSFDLRFLASNAKNPLQTFEGHVNSYLPTLGLAIDSYQNFLFAAGQDRRVRGWSLRNGIQLYPSPTLARAEASTNPFSTVFPSPVTALQMVESHGSDGISLWAAYDRDLSQFHLGQQDHPS</sequence>
<proteinExistence type="predicted"/>
<organism evidence="3 4">
    <name type="scientific">Crepidotus variabilis</name>
    <dbReference type="NCBI Taxonomy" id="179855"/>
    <lineage>
        <taxon>Eukaryota</taxon>
        <taxon>Fungi</taxon>
        <taxon>Dikarya</taxon>
        <taxon>Basidiomycota</taxon>
        <taxon>Agaricomycotina</taxon>
        <taxon>Agaricomycetes</taxon>
        <taxon>Agaricomycetidae</taxon>
        <taxon>Agaricales</taxon>
        <taxon>Agaricineae</taxon>
        <taxon>Crepidotaceae</taxon>
        <taxon>Crepidotus</taxon>
    </lineage>
</organism>
<dbReference type="PANTHER" id="PTHR44472:SF1">
    <property type="entry name" value="DDB1 AND CUL4 ASSOCIATED FACTOR 4"/>
    <property type="match status" value="1"/>
</dbReference>
<accession>A0A9P6JKI6</accession>
<evidence type="ECO:0008006" key="5">
    <source>
        <dbReference type="Google" id="ProtNLM"/>
    </source>
</evidence>
<dbReference type="PANTHER" id="PTHR44472">
    <property type="entry name" value="DDB1- AND CUL4-ASSOCIATED FACTOR 4-RELATED"/>
    <property type="match status" value="1"/>
</dbReference>
<protein>
    <recommendedName>
        <fullName evidence="5">WD40 repeat-like protein</fullName>
    </recommendedName>
</protein>
<dbReference type="EMBL" id="MU157901">
    <property type="protein sequence ID" value="KAF9524251.1"/>
    <property type="molecule type" value="Genomic_DNA"/>
</dbReference>
<dbReference type="Proteomes" id="UP000807306">
    <property type="component" value="Unassembled WGS sequence"/>
</dbReference>
<gene>
    <name evidence="3" type="ORF">CPB83DRAFT_774106</name>
</gene>
<dbReference type="SUPFAM" id="SSF50978">
    <property type="entry name" value="WD40 repeat-like"/>
    <property type="match status" value="1"/>
</dbReference>
<dbReference type="AlphaFoldDB" id="A0A9P6JKI6"/>
<comment type="caution">
    <text evidence="3">The sequence shown here is derived from an EMBL/GenBank/DDBJ whole genome shotgun (WGS) entry which is preliminary data.</text>
</comment>
<dbReference type="GO" id="GO:0080008">
    <property type="term" value="C:Cul4-RING E3 ubiquitin ligase complex"/>
    <property type="evidence" value="ECO:0007669"/>
    <property type="project" value="TreeGrafter"/>
</dbReference>
<dbReference type="Gene3D" id="2.130.10.10">
    <property type="entry name" value="YVTN repeat-like/Quinoprotein amine dehydrogenase"/>
    <property type="match status" value="1"/>
</dbReference>
<keyword evidence="2" id="KW-0677">Repeat</keyword>
<evidence type="ECO:0000313" key="3">
    <source>
        <dbReference type="EMBL" id="KAF9524251.1"/>
    </source>
</evidence>
<keyword evidence="4" id="KW-1185">Reference proteome</keyword>
<keyword evidence="1" id="KW-0853">WD repeat</keyword>
<dbReference type="OrthoDB" id="128867at2759"/>